<dbReference type="Proteomes" id="UP000759537">
    <property type="component" value="Unassembled WGS sequence"/>
</dbReference>
<sequence>MRPIGDSSHIASIYVLDGDSLLNVFYLYCPFLLGEDEDDETRLIGGMGKWVCGRWWYTLAHVCQRWRHLILGSASYLCVSLVCTNGTPVADMLAHSPPLPLLIDYRNEYGDITAEDKEGAILALRQRDCVRCVRLEMPAMNLQKLVVAIDHEYPILEYLVISDWNEDNNAILIFPETLQAPHLRHLTLSGFALPIGSRLLTTAVDLVTLCLCMVHPSTYFDPNTLLRWLSSMPQLEALAILFLIPVPNRDVERQLSQTLIMTPTPHPNLCRFIFRGVSTYLEALVHRITTPRLEKLRIGFFNQLMYSVPCLLQFLNTTESLRFESAKFEFHKEHVYVGIYPRGEADMYALALHVDCWHLDWQVSSVAQFFDLLGQIFSEVEHLTLEHKEHSLSSEEHNEVDCTEWCKLLGSFRNAKTLCIDDGLVRGLSRCLQLDNRELPLELLPELEELTYSGSGNTSDVFTSFINARQNTGRSITLVHPLLKTMPFGAAL</sequence>
<accession>A0A9P5JWQ1</accession>
<evidence type="ECO:0000313" key="1">
    <source>
        <dbReference type="EMBL" id="KAF8468598.1"/>
    </source>
</evidence>
<dbReference type="EMBL" id="WHVB01000031">
    <property type="protein sequence ID" value="KAF8468598.1"/>
    <property type="molecule type" value="Genomic_DNA"/>
</dbReference>
<name>A0A9P5JWQ1_9AGAM</name>
<evidence type="ECO:0008006" key="3">
    <source>
        <dbReference type="Google" id="ProtNLM"/>
    </source>
</evidence>
<evidence type="ECO:0000313" key="2">
    <source>
        <dbReference type="Proteomes" id="UP000759537"/>
    </source>
</evidence>
<comment type="caution">
    <text evidence="1">The sequence shown here is derived from an EMBL/GenBank/DDBJ whole genome shotgun (WGS) entry which is preliminary data.</text>
</comment>
<protein>
    <recommendedName>
        <fullName evidence="3">F-box domain-containing protein</fullName>
    </recommendedName>
</protein>
<reference evidence="1" key="1">
    <citation type="submission" date="2019-10" db="EMBL/GenBank/DDBJ databases">
        <authorList>
            <consortium name="DOE Joint Genome Institute"/>
            <person name="Kuo A."/>
            <person name="Miyauchi S."/>
            <person name="Kiss E."/>
            <person name="Drula E."/>
            <person name="Kohler A."/>
            <person name="Sanchez-Garcia M."/>
            <person name="Andreopoulos B."/>
            <person name="Barry K.W."/>
            <person name="Bonito G."/>
            <person name="Buee M."/>
            <person name="Carver A."/>
            <person name="Chen C."/>
            <person name="Cichocki N."/>
            <person name="Clum A."/>
            <person name="Culley D."/>
            <person name="Crous P.W."/>
            <person name="Fauchery L."/>
            <person name="Girlanda M."/>
            <person name="Hayes R."/>
            <person name="Keri Z."/>
            <person name="LaButti K."/>
            <person name="Lipzen A."/>
            <person name="Lombard V."/>
            <person name="Magnuson J."/>
            <person name="Maillard F."/>
            <person name="Morin E."/>
            <person name="Murat C."/>
            <person name="Nolan M."/>
            <person name="Ohm R."/>
            <person name="Pangilinan J."/>
            <person name="Pereira M."/>
            <person name="Perotto S."/>
            <person name="Peter M."/>
            <person name="Riley R."/>
            <person name="Sitrit Y."/>
            <person name="Stielow B."/>
            <person name="Szollosi G."/>
            <person name="Zifcakova L."/>
            <person name="Stursova M."/>
            <person name="Spatafora J.W."/>
            <person name="Tedersoo L."/>
            <person name="Vaario L.-M."/>
            <person name="Yamada A."/>
            <person name="Yan M."/>
            <person name="Wang P."/>
            <person name="Xu J."/>
            <person name="Bruns T."/>
            <person name="Baldrian P."/>
            <person name="Vilgalys R."/>
            <person name="Henrissat B."/>
            <person name="Grigoriev I.V."/>
            <person name="Hibbett D."/>
            <person name="Nagy L.G."/>
            <person name="Martin F.M."/>
        </authorList>
    </citation>
    <scope>NUCLEOTIDE SEQUENCE</scope>
    <source>
        <strain evidence="1">Prilba</strain>
    </source>
</reference>
<reference evidence="1" key="2">
    <citation type="journal article" date="2020" name="Nat. Commun.">
        <title>Large-scale genome sequencing of mycorrhizal fungi provides insights into the early evolution of symbiotic traits.</title>
        <authorList>
            <person name="Miyauchi S."/>
            <person name="Kiss E."/>
            <person name="Kuo A."/>
            <person name="Drula E."/>
            <person name="Kohler A."/>
            <person name="Sanchez-Garcia M."/>
            <person name="Morin E."/>
            <person name="Andreopoulos B."/>
            <person name="Barry K.W."/>
            <person name="Bonito G."/>
            <person name="Buee M."/>
            <person name="Carver A."/>
            <person name="Chen C."/>
            <person name="Cichocki N."/>
            <person name="Clum A."/>
            <person name="Culley D."/>
            <person name="Crous P.W."/>
            <person name="Fauchery L."/>
            <person name="Girlanda M."/>
            <person name="Hayes R.D."/>
            <person name="Keri Z."/>
            <person name="LaButti K."/>
            <person name="Lipzen A."/>
            <person name="Lombard V."/>
            <person name="Magnuson J."/>
            <person name="Maillard F."/>
            <person name="Murat C."/>
            <person name="Nolan M."/>
            <person name="Ohm R.A."/>
            <person name="Pangilinan J."/>
            <person name="Pereira M.F."/>
            <person name="Perotto S."/>
            <person name="Peter M."/>
            <person name="Pfister S."/>
            <person name="Riley R."/>
            <person name="Sitrit Y."/>
            <person name="Stielow J.B."/>
            <person name="Szollosi G."/>
            <person name="Zifcakova L."/>
            <person name="Stursova M."/>
            <person name="Spatafora J.W."/>
            <person name="Tedersoo L."/>
            <person name="Vaario L.M."/>
            <person name="Yamada A."/>
            <person name="Yan M."/>
            <person name="Wang P."/>
            <person name="Xu J."/>
            <person name="Bruns T."/>
            <person name="Baldrian P."/>
            <person name="Vilgalys R."/>
            <person name="Dunand C."/>
            <person name="Henrissat B."/>
            <person name="Grigoriev I.V."/>
            <person name="Hibbett D."/>
            <person name="Nagy L.G."/>
            <person name="Martin F.M."/>
        </authorList>
    </citation>
    <scope>NUCLEOTIDE SEQUENCE</scope>
    <source>
        <strain evidence="1">Prilba</strain>
    </source>
</reference>
<gene>
    <name evidence="1" type="ORF">DFH94DRAFT_281165</name>
</gene>
<dbReference type="AlphaFoldDB" id="A0A9P5JWQ1"/>
<organism evidence="1 2">
    <name type="scientific">Russula ochroleuca</name>
    <dbReference type="NCBI Taxonomy" id="152965"/>
    <lineage>
        <taxon>Eukaryota</taxon>
        <taxon>Fungi</taxon>
        <taxon>Dikarya</taxon>
        <taxon>Basidiomycota</taxon>
        <taxon>Agaricomycotina</taxon>
        <taxon>Agaricomycetes</taxon>
        <taxon>Russulales</taxon>
        <taxon>Russulaceae</taxon>
        <taxon>Russula</taxon>
    </lineage>
</organism>
<keyword evidence="2" id="KW-1185">Reference proteome</keyword>
<proteinExistence type="predicted"/>